<gene>
    <name evidence="1" type="ORF">XAT740_LOCUS55942</name>
</gene>
<accession>A0A816F0I3</accession>
<dbReference type="AlphaFoldDB" id="A0A816F0I3"/>
<sequence>MRYWYRSKSKILSAITIFLLFYLAFSFGANITSLFRSGFSNYEILSELHRHRQLKDQYQLTGIILHWRRLTGVRDLLRTMLDFDDLFVHIIIWNNNPTKNLTVDDLLVESNDRIQIVNSPENIKDQAKYRACQLAKTNACFYADDDWDVRMYVRSLYSSFLLEPTILHAITDQFTYFTNVMWTFFDTQIDLHTGFSWIGCGAIFSRENAIRHLGYLDYFLDSEENRDLARQGDQFFSIWMNQIPAQFNGRLIHSDEGAMSSFENYDFDIIQHRASILSIEILEKTLRFSPQSKIFERKRAKNPLVTYTKSPCSYNDRFIFFTNCLPIDDVEEIPFNITTDIKRGTRSNLPNEPTCVYRYEHKFFENFSTANAVDNNTETCWKTRHPVERGDFYGLDFQTIQISGDLAFSIEYSHRKSLQKRLQISISLDSYRWLTLPAHNRLGITYKKRKKIVYFRTQSFPVGFRMFRFIKFMSLTEEEEPFHICEIRLIDS</sequence>
<protein>
    <submittedName>
        <fullName evidence="1">Uncharacterized protein</fullName>
    </submittedName>
</protein>
<dbReference type="InterPro" id="IPR029044">
    <property type="entry name" value="Nucleotide-diphossugar_trans"/>
</dbReference>
<evidence type="ECO:0000313" key="1">
    <source>
        <dbReference type="EMBL" id="CAF1656096.1"/>
    </source>
</evidence>
<evidence type="ECO:0000313" key="2">
    <source>
        <dbReference type="Proteomes" id="UP000663828"/>
    </source>
</evidence>
<name>A0A816F0I3_ADIRI</name>
<dbReference type="SUPFAM" id="SSF53448">
    <property type="entry name" value="Nucleotide-diphospho-sugar transferases"/>
    <property type="match status" value="1"/>
</dbReference>
<dbReference type="Proteomes" id="UP000663828">
    <property type="component" value="Unassembled WGS sequence"/>
</dbReference>
<comment type="caution">
    <text evidence="1">The sequence shown here is derived from an EMBL/GenBank/DDBJ whole genome shotgun (WGS) entry which is preliminary data.</text>
</comment>
<keyword evidence="2" id="KW-1185">Reference proteome</keyword>
<organism evidence="1 2">
    <name type="scientific">Adineta ricciae</name>
    <name type="common">Rotifer</name>
    <dbReference type="NCBI Taxonomy" id="249248"/>
    <lineage>
        <taxon>Eukaryota</taxon>
        <taxon>Metazoa</taxon>
        <taxon>Spiralia</taxon>
        <taxon>Gnathifera</taxon>
        <taxon>Rotifera</taxon>
        <taxon>Eurotatoria</taxon>
        <taxon>Bdelloidea</taxon>
        <taxon>Adinetida</taxon>
        <taxon>Adinetidae</taxon>
        <taxon>Adineta</taxon>
    </lineage>
</organism>
<proteinExistence type="predicted"/>
<reference evidence="1" key="1">
    <citation type="submission" date="2021-02" db="EMBL/GenBank/DDBJ databases">
        <authorList>
            <person name="Nowell W R."/>
        </authorList>
    </citation>
    <scope>NUCLEOTIDE SEQUENCE</scope>
</reference>
<dbReference type="EMBL" id="CAJNOR010010710">
    <property type="protein sequence ID" value="CAF1656096.1"/>
    <property type="molecule type" value="Genomic_DNA"/>
</dbReference>